<dbReference type="EMBL" id="JBHTKL010000005">
    <property type="protein sequence ID" value="MFD1020136.1"/>
    <property type="molecule type" value="Genomic_DNA"/>
</dbReference>
<accession>A0ABW3L458</accession>
<comment type="caution">
    <text evidence="1">The sequence shown here is derived from an EMBL/GenBank/DDBJ whole genome shotgun (WGS) entry which is preliminary data.</text>
</comment>
<sequence length="42" mass="4898">MGNENELYELLSKIVNMAESEEVKSCQDVINIFENEFQFNKA</sequence>
<proteinExistence type="predicted"/>
<evidence type="ECO:0000313" key="1">
    <source>
        <dbReference type="EMBL" id="MFD1020136.1"/>
    </source>
</evidence>
<reference evidence="2" key="1">
    <citation type="journal article" date="2019" name="Int. J. Syst. Evol. Microbiol.">
        <title>The Global Catalogue of Microorganisms (GCM) 10K type strain sequencing project: providing services to taxonomists for standard genome sequencing and annotation.</title>
        <authorList>
            <consortium name="The Broad Institute Genomics Platform"/>
            <consortium name="The Broad Institute Genome Sequencing Center for Infectious Disease"/>
            <person name="Wu L."/>
            <person name="Ma J."/>
        </authorList>
    </citation>
    <scope>NUCLEOTIDE SEQUENCE [LARGE SCALE GENOMIC DNA]</scope>
    <source>
        <strain evidence="2">CCUG 56607</strain>
    </source>
</reference>
<organism evidence="1 2">
    <name type="scientific">Thalassobacillus hwangdonensis</name>
    <dbReference type="NCBI Taxonomy" id="546108"/>
    <lineage>
        <taxon>Bacteria</taxon>
        <taxon>Bacillati</taxon>
        <taxon>Bacillota</taxon>
        <taxon>Bacilli</taxon>
        <taxon>Bacillales</taxon>
        <taxon>Bacillaceae</taxon>
        <taxon>Thalassobacillus</taxon>
    </lineage>
</organism>
<keyword evidence="2" id="KW-1185">Reference proteome</keyword>
<evidence type="ECO:0000313" key="2">
    <source>
        <dbReference type="Proteomes" id="UP001596990"/>
    </source>
</evidence>
<dbReference type="RefSeq" id="WP_386061204.1">
    <property type="nucleotide sequence ID" value="NZ_JBHTKL010000005.1"/>
</dbReference>
<name>A0ABW3L458_9BACI</name>
<protein>
    <submittedName>
        <fullName evidence="1">Uncharacterized protein</fullName>
    </submittedName>
</protein>
<dbReference type="Proteomes" id="UP001596990">
    <property type="component" value="Unassembled WGS sequence"/>
</dbReference>
<gene>
    <name evidence="1" type="ORF">ACFQ2J_13195</name>
</gene>